<proteinExistence type="predicted"/>
<feature type="transmembrane region" description="Helical" evidence="1">
    <location>
        <begin position="6"/>
        <end position="25"/>
    </location>
</feature>
<feature type="transmembrane region" description="Helical" evidence="1">
    <location>
        <begin position="99"/>
        <end position="118"/>
    </location>
</feature>
<dbReference type="Proteomes" id="UP000031104">
    <property type="component" value="Chromosome"/>
</dbReference>
<protein>
    <submittedName>
        <fullName evidence="2">Membrane protein</fullName>
    </submittedName>
</protein>
<dbReference type="RefSeq" id="WP_039124227.1">
    <property type="nucleotide sequence ID" value="NZ_CP010427.1"/>
</dbReference>
<keyword evidence="1" id="KW-0812">Transmembrane</keyword>
<dbReference type="KEGG" id="fgu:SD28_03755"/>
<keyword evidence="1" id="KW-1133">Transmembrane helix</keyword>
<organism evidence="2 3">
    <name type="scientific">Allofrancisella guangzhouensis</name>
    <dbReference type="NCBI Taxonomy" id="594679"/>
    <lineage>
        <taxon>Bacteria</taxon>
        <taxon>Pseudomonadati</taxon>
        <taxon>Pseudomonadota</taxon>
        <taxon>Gammaproteobacteria</taxon>
        <taxon>Thiotrichales</taxon>
        <taxon>Francisellaceae</taxon>
        <taxon>Allofrancisella</taxon>
    </lineage>
</organism>
<evidence type="ECO:0000313" key="3">
    <source>
        <dbReference type="Proteomes" id="UP000031104"/>
    </source>
</evidence>
<feature type="transmembrane region" description="Helical" evidence="1">
    <location>
        <begin position="64"/>
        <end position="92"/>
    </location>
</feature>
<sequence length="149" mass="17166">MITIIINTCLLITPFILAFCHNTIIYSKHHSKMYANYFIACNISVITFINSYMCLLYGDSISKFQGWIFTPAIFQIGVFQLSMFFFSIIAIIKKLPFKAACLIFFSIYSILSSFTLLTDDSHNQFIAILFAMNMITGLIAYILYRLIDR</sequence>
<name>A0A0A8E475_9GAMM</name>
<accession>A0A0A8E475</accession>
<dbReference type="HOGENOM" id="CLU_1719673_0_0_6"/>
<dbReference type="STRING" id="594679.SD28_03755"/>
<feature type="transmembrane region" description="Helical" evidence="1">
    <location>
        <begin position="124"/>
        <end position="144"/>
    </location>
</feature>
<evidence type="ECO:0000256" key="1">
    <source>
        <dbReference type="SAM" id="Phobius"/>
    </source>
</evidence>
<dbReference type="EMBL" id="CP010427">
    <property type="protein sequence ID" value="AJC48808.1"/>
    <property type="molecule type" value="Genomic_DNA"/>
</dbReference>
<reference evidence="2 3" key="1">
    <citation type="submission" date="2014-12" db="EMBL/GenBank/DDBJ databases">
        <title>Complete genome sequence of Francisella guanzhouensis strain 08HL01032 isolated from air-conditioning system in China.</title>
        <authorList>
            <person name="Svensson D."/>
            <person name="Ohrman C."/>
            <person name="Backman S."/>
            <person name="Karlsson E."/>
            <person name="Nilsson E."/>
            <person name="Bystrom M."/>
            <person name="Larkeryd A."/>
            <person name="Stenberg P."/>
            <person name="Scholtz H.C."/>
            <person name="Forsman M."/>
            <person name="Sjodin A."/>
        </authorList>
    </citation>
    <scope>NUCLEOTIDE SEQUENCE [LARGE SCALE GENOMIC DNA]</scope>
    <source>
        <strain evidence="2 3">08HL01032</strain>
    </source>
</reference>
<keyword evidence="1" id="KW-0472">Membrane</keyword>
<dbReference type="AlphaFoldDB" id="A0A0A8E475"/>
<keyword evidence="3" id="KW-1185">Reference proteome</keyword>
<evidence type="ECO:0000313" key="2">
    <source>
        <dbReference type="EMBL" id="AJC48808.1"/>
    </source>
</evidence>
<feature type="transmembrane region" description="Helical" evidence="1">
    <location>
        <begin position="37"/>
        <end position="58"/>
    </location>
</feature>
<gene>
    <name evidence="2" type="ORF">SD28_03755</name>
</gene>